<dbReference type="Gene3D" id="2.10.270.10">
    <property type="entry name" value="Cholin Binding"/>
    <property type="match status" value="3"/>
</dbReference>
<evidence type="ECO:0000256" key="1">
    <source>
        <dbReference type="ARBA" id="ARBA00022737"/>
    </source>
</evidence>
<keyword evidence="1" id="KW-0677">Repeat</keyword>
<dbReference type="InterPro" id="IPR018337">
    <property type="entry name" value="Cell_wall/Cho-bd_repeat"/>
</dbReference>
<dbReference type="PROSITE" id="PS51170">
    <property type="entry name" value="CW"/>
    <property type="match status" value="2"/>
</dbReference>
<feature type="compositionally biased region" description="Basic and acidic residues" evidence="4">
    <location>
        <begin position="201"/>
        <end position="215"/>
    </location>
</feature>
<feature type="repeat" description="Cell wall-binding" evidence="2">
    <location>
        <begin position="427"/>
        <end position="448"/>
    </location>
</feature>
<proteinExistence type="predicted"/>
<evidence type="ECO:0000256" key="2">
    <source>
        <dbReference type="PROSITE-ProRule" id="PRU00591"/>
    </source>
</evidence>
<keyword evidence="3" id="KW-0175">Coiled coil</keyword>
<sequence length="628" mass="70109">MNNEHVHSYKLRNTILLASVALTLGIFASTTNTYANDKTPVVKTTTNNNKPNTDAANPTPTASTLDTTYASAKAAIDATSTESEANSVASQQKEQETKAISDYYVSQKSAKSAALAQEYNAKSAQFTKEYTSDEAAVSAGNSLTIKGIKDAYDTAIQANQAASAAQKGYEDLSNAVVKDQEAVKEAQKEVDEASAAVKPAKGKDQNKEQDSKADNSDNDALVLAKGKLKTAQDQLKSDQDALTKAKSKLDEAKKGVVDVAAIAWKYLTDLKSTNDATLAKLKEENQKILNQYDTDASAEISHMNTVIDGYLDNHVKQFNIDTPTGKANTWGEQKSKDGKISWYYYGKNGKAVQGWNLIGDDWYYFAKSNAEMFAGIKTINGKVYYFNPNHDGTFGRLLTGWQKVNGSWYWFAGDEDTKNNIHGGYAKTSWQKTTPANNWYYFDDNGKAVTGWFKSPASGLWYYFDPVNAWAVTGWFRSGAGHWYYFDPVNAWADTGWQSINGHWYYFDPTNAWATKGWYRSNAGNWYYFDPVNAWAVTGWFRSPASGLWYWFDQDNAWMVTNGWGFNHDNGQRYYFDAAGHPMTGWLKSYDGTWYYFQPGSDAALANGRYWIGGRQYSFGATGNWLQY</sequence>
<feature type="coiled-coil region" evidence="3">
    <location>
        <begin position="228"/>
        <end position="287"/>
    </location>
</feature>
<feature type="region of interest" description="Disordered" evidence="4">
    <location>
        <begin position="187"/>
        <end position="218"/>
    </location>
</feature>
<dbReference type="OrthoDB" id="2032428at2"/>
<keyword evidence="7" id="KW-1185">Reference proteome</keyword>
<comment type="caution">
    <text evidence="6">The sequence shown here is derived from an EMBL/GenBank/DDBJ whole genome shotgun (WGS) entry which is preliminary data.</text>
</comment>
<protein>
    <submittedName>
        <fullName evidence="6">Surface protein C</fullName>
    </submittedName>
</protein>
<dbReference type="PATRIC" id="fig|1423746.3.peg.1358"/>
<accession>A0A0R1PBE4</accession>
<dbReference type="RefSeq" id="WP_057752315.1">
    <property type="nucleotide sequence ID" value="NZ_AZER01000024.1"/>
</dbReference>
<dbReference type="Pfam" id="PF19127">
    <property type="entry name" value="Choline_bind_3"/>
    <property type="match status" value="3"/>
</dbReference>
<name>A0A0R1PBE4_9LACO</name>
<feature type="compositionally biased region" description="Low complexity" evidence="4">
    <location>
        <begin position="42"/>
        <end position="62"/>
    </location>
</feature>
<keyword evidence="5" id="KW-0732">Signal</keyword>
<gene>
    <name evidence="6" type="ORF">FD27_GL001333</name>
</gene>
<dbReference type="Proteomes" id="UP000051445">
    <property type="component" value="Unassembled WGS sequence"/>
</dbReference>
<evidence type="ECO:0000313" key="6">
    <source>
        <dbReference type="EMBL" id="KRL26195.1"/>
    </source>
</evidence>
<dbReference type="AlphaFoldDB" id="A0A0R1PBE4"/>
<dbReference type="STRING" id="1423746.FD27_GL001333"/>
<evidence type="ECO:0000256" key="5">
    <source>
        <dbReference type="SAM" id="SignalP"/>
    </source>
</evidence>
<organism evidence="6 7">
    <name type="scientific">Limosilactobacillus frumenti DSM 13145</name>
    <dbReference type="NCBI Taxonomy" id="1423746"/>
    <lineage>
        <taxon>Bacteria</taxon>
        <taxon>Bacillati</taxon>
        <taxon>Bacillota</taxon>
        <taxon>Bacilli</taxon>
        <taxon>Lactobacillales</taxon>
        <taxon>Lactobacillaceae</taxon>
        <taxon>Limosilactobacillus</taxon>
    </lineage>
</organism>
<feature type="region of interest" description="Disordered" evidence="4">
    <location>
        <begin position="42"/>
        <end position="63"/>
    </location>
</feature>
<dbReference type="Pfam" id="PF01473">
    <property type="entry name" value="Choline_bind_1"/>
    <property type="match status" value="4"/>
</dbReference>
<reference evidence="6 7" key="1">
    <citation type="journal article" date="2015" name="Genome Announc.">
        <title>Expanding the biotechnology potential of lactobacilli through comparative genomics of 213 strains and associated genera.</title>
        <authorList>
            <person name="Sun Z."/>
            <person name="Harris H.M."/>
            <person name="McCann A."/>
            <person name="Guo C."/>
            <person name="Argimon S."/>
            <person name="Zhang W."/>
            <person name="Yang X."/>
            <person name="Jeffery I.B."/>
            <person name="Cooney J.C."/>
            <person name="Kagawa T.F."/>
            <person name="Liu W."/>
            <person name="Song Y."/>
            <person name="Salvetti E."/>
            <person name="Wrobel A."/>
            <person name="Rasinkangas P."/>
            <person name="Parkhill J."/>
            <person name="Rea M.C."/>
            <person name="O'Sullivan O."/>
            <person name="Ritari J."/>
            <person name="Douillard F.P."/>
            <person name="Paul Ross R."/>
            <person name="Yang R."/>
            <person name="Briner A.E."/>
            <person name="Felis G.E."/>
            <person name="de Vos W.M."/>
            <person name="Barrangou R."/>
            <person name="Klaenhammer T.R."/>
            <person name="Caufield P.W."/>
            <person name="Cui Y."/>
            <person name="Zhang H."/>
            <person name="O'Toole P.W."/>
        </authorList>
    </citation>
    <scope>NUCLEOTIDE SEQUENCE [LARGE SCALE GENOMIC DNA]</scope>
    <source>
        <strain evidence="6 7">DSM 13145</strain>
    </source>
</reference>
<evidence type="ECO:0000313" key="7">
    <source>
        <dbReference type="Proteomes" id="UP000051445"/>
    </source>
</evidence>
<dbReference type="Gene3D" id="2.10.270.20">
    <property type="match status" value="1"/>
</dbReference>
<feature type="chain" id="PRO_5006408900" evidence="5">
    <location>
        <begin position="36"/>
        <end position="628"/>
    </location>
</feature>
<feature type="repeat" description="Cell wall-binding" evidence="2">
    <location>
        <begin position="494"/>
        <end position="513"/>
    </location>
</feature>
<dbReference type="SUPFAM" id="SSF69360">
    <property type="entry name" value="Cell wall binding repeat"/>
    <property type="match status" value="2"/>
</dbReference>
<dbReference type="EMBL" id="AZER01000024">
    <property type="protein sequence ID" value="KRL26195.1"/>
    <property type="molecule type" value="Genomic_DNA"/>
</dbReference>
<feature type="signal peptide" evidence="5">
    <location>
        <begin position="1"/>
        <end position="35"/>
    </location>
</feature>
<evidence type="ECO:0000256" key="4">
    <source>
        <dbReference type="SAM" id="MobiDB-lite"/>
    </source>
</evidence>
<evidence type="ECO:0000256" key="3">
    <source>
        <dbReference type="SAM" id="Coils"/>
    </source>
</evidence>